<reference evidence="1" key="1">
    <citation type="journal article" date="2021" name="New Phytol.">
        <title>Evolutionary innovations through gain and loss of genes in the ectomycorrhizal Boletales.</title>
        <authorList>
            <person name="Wu G."/>
            <person name="Miyauchi S."/>
            <person name="Morin E."/>
            <person name="Kuo A."/>
            <person name="Drula E."/>
            <person name="Varga T."/>
            <person name="Kohler A."/>
            <person name="Feng B."/>
            <person name="Cao Y."/>
            <person name="Lipzen A."/>
            <person name="Daum C."/>
            <person name="Hundley H."/>
            <person name="Pangilinan J."/>
            <person name="Johnson J."/>
            <person name="Barry K."/>
            <person name="LaButti K."/>
            <person name="Ng V."/>
            <person name="Ahrendt S."/>
            <person name="Min B."/>
            <person name="Choi I.G."/>
            <person name="Park H."/>
            <person name="Plett J.M."/>
            <person name="Magnuson J."/>
            <person name="Spatafora J.W."/>
            <person name="Nagy L.G."/>
            <person name="Henrissat B."/>
            <person name="Grigoriev I.V."/>
            <person name="Yang Z.L."/>
            <person name="Xu J."/>
            <person name="Martin F.M."/>
        </authorList>
    </citation>
    <scope>NUCLEOTIDE SEQUENCE</scope>
    <source>
        <strain evidence="1">ATCC 28755</strain>
    </source>
</reference>
<comment type="caution">
    <text evidence="1">The sequence shown here is derived from an EMBL/GenBank/DDBJ whole genome shotgun (WGS) entry which is preliminary data.</text>
</comment>
<accession>A0ACB7ZQV0</accession>
<keyword evidence="2" id="KW-1185">Reference proteome</keyword>
<dbReference type="EMBL" id="MU269121">
    <property type="protein sequence ID" value="KAH7903209.1"/>
    <property type="molecule type" value="Genomic_DNA"/>
</dbReference>
<gene>
    <name evidence="1" type="ORF">BJ138DRAFT_1120602</name>
</gene>
<organism evidence="1 2">
    <name type="scientific">Hygrophoropsis aurantiaca</name>
    <dbReference type="NCBI Taxonomy" id="72124"/>
    <lineage>
        <taxon>Eukaryota</taxon>
        <taxon>Fungi</taxon>
        <taxon>Dikarya</taxon>
        <taxon>Basidiomycota</taxon>
        <taxon>Agaricomycotina</taxon>
        <taxon>Agaricomycetes</taxon>
        <taxon>Agaricomycetidae</taxon>
        <taxon>Boletales</taxon>
        <taxon>Coniophorineae</taxon>
        <taxon>Hygrophoropsidaceae</taxon>
        <taxon>Hygrophoropsis</taxon>
    </lineage>
</organism>
<evidence type="ECO:0000313" key="1">
    <source>
        <dbReference type="EMBL" id="KAH7903209.1"/>
    </source>
</evidence>
<evidence type="ECO:0000313" key="2">
    <source>
        <dbReference type="Proteomes" id="UP000790377"/>
    </source>
</evidence>
<name>A0ACB7ZQV0_9AGAM</name>
<dbReference type="Proteomes" id="UP000790377">
    <property type="component" value="Unassembled WGS sequence"/>
</dbReference>
<proteinExistence type="predicted"/>
<sequence>MAPQSWTTPEEAKFLLSYKNEFLKTQLQAQTGPLFEKINHEWFKRFSEKDRLFPGVSELMEEQKVQLGEAVEKRKKQIKNWLRNHTHTKGRAVLSMTKCVNKMLTDKAKGTRGPPTNEIAMKLLYEDQVKPVVRAGIDAGLYTTKGEKLMAVRILTAAALQEAGPDVMAAALSLKCEKSKKKEKDNDGVVAPRTNDEYAVAQADFPIIAGQWCNMMEALTGCSFSIFMGGPDPRLDGEINVVSYHTGTAESGTTFSRVNKDFDARYTKPWSDFLESVYPAPLRKLRALGVESHLLDTPSAPSTSGLLHSTEGTTDFHSTTPDGDTTWTMSSDALAFSNSDTSGLGVDVSFDAYAPDALTTHAPLENGNVFSQSAGLDASSADFVWDDRGLPPLPAYTYPASTNHVTSPSSSQPPTPIRSFLDEMLWKPPTSIDPPALGTPPRLRYAYENTTISAPIPAVIPAVPTPIPSAPLAKSAPSLSKAKAKPKPRPIKRVQAADGISSPPAQESPSEVAARPSPPVNNQKRKHTSIEPTAATAGEPEASNEITSNRRRSTRTIIPSSRQEEANKIGGAASKCKY</sequence>
<protein>
    <submittedName>
        <fullName evidence="1">Uncharacterized protein</fullName>
    </submittedName>
</protein>